<evidence type="ECO:0000313" key="2">
    <source>
        <dbReference type="Proteomes" id="UP001054889"/>
    </source>
</evidence>
<organism evidence="1 2">
    <name type="scientific">Eleusine coracana subsp. coracana</name>
    <dbReference type="NCBI Taxonomy" id="191504"/>
    <lineage>
        <taxon>Eukaryota</taxon>
        <taxon>Viridiplantae</taxon>
        <taxon>Streptophyta</taxon>
        <taxon>Embryophyta</taxon>
        <taxon>Tracheophyta</taxon>
        <taxon>Spermatophyta</taxon>
        <taxon>Magnoliopsida</taxon>
        <taxon>Liliopsida</taxon>
        <taxon>Poales</taxon>
        <taxon>Poaceae</taxon>
        <taxon>PACMAD clade</taxon>
        <taxon>Chloridoideae</taxon>
        <taxon>Cynodonteae</taxon>
        <taxon>Eleusininae</taxon>
        <taxon>Eleusine</taxon>
    </lineage>
</organism>
<dbReference type="Proteomes" id="UP001054889">
    <property type="component" value="Unassembled WGS sequence"/>
</dbReference>
<dbReference type="PANTHER" id="PTHR33085:SF62">
    <property type="entry name" value="OS03G0632600 PROTEIN"/>
    <property type="match status" value="1"/>
</dbReference>
<comment type="caution">
    <text evidence="1">The sequence shown here is derived from an EMBL/GenBank/DDBJ whole genome shotgun (WGS) entry which is preliminary data.</text>
</comment>
<keyword evidence="2" id="KW-1185">Reference proteome</keyword>
<accession>A0AAV5F9X4</accession>
<reference evidence="1" key="1">
    <citation type="journal article" date="2018" name="DNA Res.">
        <title>Multiple hybrid de novo genome assembly of finger millet, an orphan allotetraploid crop.</title>
        <authorList>
            <person name="Hatakeyama M."/>
            <person name="Aluri S."/>
            <person name="Balachadran M.T."/>
            <person name="Sivarajan S.R."/>
            <person name="Patrignani A."/>
            <person name="Gruter S."/>
            <person name="Poveda L."/>
            <person name="Shimizu-Inatsugi R."/>
            <person name="Baeten J."/>
            <person name="Francoijs K.J."/>
            <person name="Nataraja K.N."/>
            <person name="Reddy Y.A.N."/>
            <person name="Phadnis S."/>
            <person name="Ravikumar R.L."/>
            <person name="Schlapbach R."/>
            <person name="Sreeman S.M."/>
            <person name="Shimizu K.K."/>
        </authorList>
    </citation>
    <scope>NUCLEOTIDE SEQUENCE</scope>
</reference>
<gene>
    <name evidence="1" type="primary">gb20135</name>
    <name evidence="1" type="ORF">PR202_gb20135</name>
</gene>
<proteinExistence type="predicted"/>
<reference evidence="1" key="2">
    <citation type="submission" date="2021-12" db="EMBL/GenBank/DDBJ databases">
        <title>Resequencing data analysis of finger millet.</title>
        <authorList>
            <person name="Hatakeyama M."/>
            <person name="Aluri S."/>
            <person name="Balachadran M.T."/>
            <person name="Sivarajan S.R."/>
            <person name="Poveda L."/>
            <person name="Shimizu-Inatsugi R."/>
            <person name="Schlapbach R."/>
            <person name="Sreeman S.M."/>
            <person name="Shimizu K.K."/>
        </authorList>
    </citation>
    <scope>NUCLEOTIDE SEQUENCE</scope>
</reference>
<dbReference type="SUPFAM" id="SSF82171">
    <property type="entry name" value="DPP6 N-terminal domain-like"/>
    <property type="match status" value="1"/>
</dbReference>
<dbReference type="PANTHER" id="PTHR33085">
    <property type="entry name" value="OS12G0113100 PROTEIN-RELATED"/>
    <property type="match status" value="1"/>
</dbReference>
<dbReference type="Pfam" id="PF07893">
    <property type="entry name" value="DUF1668"/>
    <property type="match status" value="1"/>
</dbReference>
<dbReference type="InterPro" id="IPR012871">
    <property type="entry name" value="DUF1668_ORYSA"/>
</dbReference>
<evidence type="ECO:0000313" key="1">
    <source>
        <dbReference type="EMBL" id="GJN31706.1"/>
    </source>
</evidence>
<sequence length="359" mass="39851">MLRRQSGVVDQGKHLYLVDGGNCRVWNIREVDLSSGSDFGNRAKPLPPAVFSFVGSHGPSRQFASAFGTSIMSILPNDRSHLPSRLPVGCFPIFDVRLNRLIFGPSPQVDLSDSIYIPVGHHLFALASGTCQLLCLPPPGTEDCVWEWHPLSVPPFDTKHVTSYAVHPDGRAILISTKSEDTKATFILDVAMFEWRKVGNWTLPFNGRGYFDSDLNSFVGLSTDPDTLGHLYSCAVICSDCGECQAPAQRLSKESLFSEAVPEEHVGDNQELLFSKEEHLGATLVYTKGGFCLVQGIKVTEKCADDELKDWRHMFRLTKFSLEYDSDGNLLIGVGRQVQFYEVPEASITFLKNPVVFYL</sequence>
<name>A0AAV5F9X4_ELECO</name>
<protein>
    <submittedName>
        <fullName evidence="1">Uncharacterized protein</fullName>
    </submittedName>
</protein>
<dbReference type="AlphaFoldDB" id="A0AAV5F9X4"/>
<dbReference type="EMBL" id="BQKI01000082">
    <property type="protein sequence ID" value="GJN31706.1"/>
    <property type="molecule type" value="Genomic_DNA"/>
</dbReference>